<dbReference type="GO" id="GO:0008270">
    <property type="term" value="F:zinc ion binding"/>
    <property type="evidence" value="ECO:0007669"/>
    <property type="project" value="UniProtKB-KW"/>
</dbReference>
<dbReference type="OrthoDB" id="1434593at2759"/>
<evidence type="ECO:0000256" key="2">
    <source>
        <dbReference type="ARBA" id="ARBA00022771"/>
    </source>
</evidence>
<keyword evidence="1" id="KW-0479">Metal-binding</keyword>
<accession>A0A9J5XBU4</accession>
<dbReference type="AlphaFoldDB" id="A0A9J5XBU4"/>
<dbReference type="InterPro" id="IPR006564">
    <property type="entry name" value="Znf_PMZ"/>
</dbReference>
<name>A0A9J5XBU4_SOLCO</name>
<dbReference type="PROSITE" id="PS50966">
    <property type="entry name" value="ZF_SWIM"/>
    <property type="match status" value="1"/>
</dbReference>
<reference evidence="6 7" key="1">
    <citation type="submission" date="2020-09" db="EMBL/GenBank/DDBJ databases">
        <title>De no assembly of potato wild relative species, Solanum commersonii.</title>
        <authorList>
            <person name="Cho K."/>
        </authorList>
    </citation>
    <scope>NUCLEOTIDE SEQUENCE [LARGE SCALE GENOMIC DNA]</scope>
    <source>
        <strain evidence="6">LZ3.2</strain>
        <tissue evidence="6">Leaf</tissue>
    </source>
</reference>
<keyword evidence="2 4" id="KW-0863">Zinc-finger</keyword>
<keyword evidence="3" id="KW-0862">Zinc</keyword>
<keyword evidence="7" id="KW-1185">Reference proteome</keyword>
<dbReference type="InterPro" id="IPR007527">
    <property type="entry name" value="Znf_SWIM"/>
</dbReference>
<dbReference type="Pfam" id="PF04434">
    <property type="entry name" value="SWIM"/>
    <property type="match status" value="1"/>
</dbReference>
<evidence type="ECO:0000313" key="6">
    <source>
        <dbReference type="EMBL" id="KAG5585077.1"/>
    </source>
</evidence>
<dbReference type="EMBL" id="JACXVP010000009">
    <property type="protein sequence ID" value="KAG5585077.1"/>
    <property type="molecule type" value="Genomic_DNA"/>
</dbReference>
<comment type="caution">
    <text evidence="6">The sequence shown here is derived from an EMBL/GenBank/DDBJ whole genome shotgun (WGS) entry which is preliminary data.</text>
</comment>
<evidence type="ECO:0000313" key="7">
    <source>
        <dbReference type="Proteomes" id="UP000824120"/>
    </source>
</evidence>
<sequence length="142" mass="16206">MMEGDFLYVENVIEDDNQFTMFGAGVTACVDLLEKSCLCREYDVIMIPCAHAMAPLRSKQDHEYGMSIYDYSSPLYKVEAYLFAYMDSINIIPPLVDIKLGRKGRKRVKGVGENFKSKRRNKCSICKRTGHKRTACVNNNES</sequence>
<dbReference type="Proteomes" id="UP000824120">
    <property type="component" value="Chromosome 9"/>
</dbReference>
<protein>
    <recommendedName>
        <fullName evidence="5">SWIM-type domain-containing protein</fullName>
    </recommendedName>
</protein>
<evidence type="ECO:0000256" key="3">
    <source>
        <dbReference type="ARBA" id="ARBA00022833"/>
    </source>
</evidence>
<dbReference type="SMART" id="SM00575">
    <property type="entry name" value="ZnF_PMZ"/>
    <property type="match status" value="1"/>
</dbReference>
<evidence type="ECO:0000259" key="5">
    <source>
        <dbReference type="PROSITE" id="PS50966"/>
    </source>
</evidence>
<evidence type="ECO:0000256" key="4">
    <source>
        <dbReference type="PROSITE-ProRule" id="PRU00325"/>
    </source>
</evidence>
<organism evidence="6 7">
    <name type="scientific">Solanum commersonii</name>
    <name type="common">Commerson's wild potato</name>
    <name type="synonym">Commerson's nightshade</name>
    <dbReference type="NCBI Taxonomy" id="4109"/>
    <lineage>
        <taxon>Eukaryota</taxon>
        <taxon>Viridiplantae</taxon>
        <taxon>Streptophyta</taxon>
        <taxon>Embryophyta</taxon>
        <taxon>Tracheophyta</taxon>
        <taxon>Spermatophyta</taxon>
        <taxon>Magnoliopsida</taxon>
        <taxon>eudicotyledons</taxon>
        <taxon>Gunneridae</taxon>
        <taxon>Pentapetalae</taxon>
        <taxon>asterids</taxon>
        <taxon>lamiids</taxon>
        <taxon>Solanales</taxon>
        <taxon>Solanaceae</taxon>
        <taxon>Solanoideae</taxon>
        <taxon>Solaneae</taxon>
        <taxon>Solanum</taxon>
    </lineage>
</organism>
<proteinExistence type="predicted"/>
<gene>
    <name evidence="6" type="ORF">H5410_045511</name>
</gene>
<evidence type="ECO:0000256" key="1">
    <source>
        <dbReference type="ARBA" id="ARBA00022723"/>
    </source>
</evidence>
<feature type="domain" description="SWIM-type" evidence="5">
    <location>
        <begin position="22"/>
        <end position="60"/>
    </location>
</feature>